<proteinExistence type="predicted"/>
<protein>
    <submittedName>
        <fullName evidence="2">Uncharacterized protein</fullName>
    </submittedName>
</protein>
<evidence type="ECO:0000313" key="2">
    <source>
        <dbReference type="EMBL" id="MBW0544685.1"/>
    </source>
</evidence>
<gene>
    <name evidence="2" type="ORF">O181_084400</name>
</gene>
<organism evidence="2 3">
    <name type="scientific">Austropuccinia psidii MF-1</name>
    <dbReference type="NCBI Taxonomy" id="1389203"/>
    <lineage>
        <taxon>Eukaryota</taxon>
        <taxon>Fungi</taxon>
        <taxon>Dikarya</taxon>
        <taxon>Basidiomycota</taxon>
        <taxon>Pucciniomycotina</taxon>
        <taxon>Pucciniomycetes</taxon>
        <taxon>Pucciniales</taxon>
        <taxon>Sphaerophragmiaceae</taxon>
        <taxon>Austropuccinia</taxon>
    </lineage>
</organism>
<sequence>MWWRTGTCTEEQVHRAMFHRRVHLPITNNGITWKKMDFKIPNKPTEPFKPNTPSTNEQTKCHKIGGTGHLANNLFKKEKMDEIVEKEDHNDKEDESDSEKDTKEPETS</sequence>
<feature type="compositionally biased region" description="Basic and acidic residues" evidence="1">
    <location>
        <begin position="75"/>
        <end position="92"/>
    </location>
</feature>
<name>A0A9Q3FVJ8_9BASI</name>
<dbReference type="AlphaFoldDB" id="A0A9Q3FVJ8"/>
<dbReference type="EMBL" id="AVOT02049521">
    <property type="protein sequence ID" value="MBW0544685.1"/>
    <property type="molecule type" value="Genomic_DNA"/>
</dbReference>
<feature type="compositionally biased region" description="Basic and acidic residues" evidence="1">
    <location>
        <begin position="99"/>
        <end position="108"/>
    </location>
</feature>
<evidence type="ECO:0000313" key="3">
    <source>
        <dbReference type="Proteomes" id="UP000765509"/>
    </source>
</evidence>
<dbReference type="Proteomes" id="UP000765509">
    <property type="component" value="Unassembled WGS sequence"/>
</dbReference>
<comment type="caution">
    <text evidence="2">The sequence shown here is derived from an EMBL/GenBank/DDBJ whole genome shotgun (WGS) entry which is preliminary data.</text>
</comment>
<evidence type="ECO:0000256" key="1">
    <source>
        <dbReference type="SAM" id="MobiDB-lite"/>
    </source>
</evidence>
<keyword evidence="3" id="KW-1185">Reference proteome</keyword>
<feature type="region of interest" description="Disordered" evidence="1">
    <location>
        <begin position="41"/>
        <end position="108"/>
    </location>
</feature>
<accession>A0A9Q3FVJ8</accession>
<reference evidence="2" key="1">
    <citation type="submission" date="2021-03" db="EMBL/GenBank/DDBJ databases">
        <title>Draft genome sequence of rust myrtle Austropuccinia psidii MF-1, a brazilian biotype.</title>
        <authorList>
            <person name="Quecine M.C."/>
            <person name="Pachon D.M.R."/>
            <person name="Bonatelli M.L."/>
            <person name="Correr F.H."/>
            <person name="Franceschini L.M."/>
            <person name="Leite T.F."/>
            <person name="Margarido G.R.A."/>
            <person name="Almeida C.A."/>
            <person name="Ferrarezi J.A."/>
            <person name="Labate C.A."/>
        </authorList>
    </citation>
    <scope>NUCLEOTIDE SEQUENCE</scope>
    <source>
        <strain evidence="2">MF-1</strain>
    </source>
</reference>